<dbReference type="PROSITE" id="PS51677">
    <property type="entry name" value="NODB"/>
    <property type="match status" value="1"/>
</dbReference>
<dbReference type="Pfam" id="PF01522">
    <property type="entry name" value="Polysacc_deac_1"/>
    <property type="match status" value="1"/>
</dbReference>
<sequence length="257" mass="29719">MKVFILTKKRIVFILASFLLSAFLTFFSMNVMFTHAKKSKKLPIYRVDTKEKKVSISFDAAWGNEQTADLLKILKEFNVKTTFFLVGQWVDKYPESVKCIFDDGHDIANHSNTHPHMSNLNNEEIEREIKECNMKIKNITGEFPKYFRAPYGHYNNAVIEILSKLGMLCIQWNVDSLDWKNRTPEQMIKIINKKIEPGSIILFHNGGKHTVESLSKIIILIRGKGYKIVKLSDLLYKEGYKVSHDGAQVLENTEENQ</sequence>
<dbReference type="CDD" id="cd10917">
    <property type="entry name" value="CE4_NodB_like_6s_7s"/>
    <property type="match status" value="1"/>
</dbReference>
<dbReference type="InterPro" id="IPR050248">
    <property type="entry name" value="Polysacc_deacetylase_ArnD"/>
</dbReference>
<organism evidence="2">
    <name type="scientific">Candidatus Improbicoccus pseudotrichonymphae</name>
    <dbReference type="NCBI Taxonomy" id="3033792"/>
    <lineage>
        <taxon>Bacteria</taxon>
        <taxon>Bacillati</taxon>
        <taxon>Bacillota</taxon>
        <taxon>Clostridia</taxon>
        <taxon>Candidatus Improbicoccus</taxon>
    </lineage>
</organism>
<proteinExistence type="predicted"/>
<reference evidence="2" key="1">
    <citation type="journal article" date="2023" name="ISME J.">
        <title>Emergence of putative energy parasites within Clostridia revealed by genome analysis of a novel endosymbiotic clade.</title>
        <authorList>
            <person name="Takahashi K."/>
            <person name="Kuwahara H."/>
            <person name="Horikawa Y."/>
            <person name="Izawa K."/>
            <person name="Kato D."/>
            <person name="Inagaki T."/>
            <person name="Yuki M."/>
            <person name="Ohkuma M."/>
            <person name="Hongoh Y."/>
        </authorList>
    </citation>
    <scope>NUCLEOTIDE SEQUENCE</scope>
    <source>
        <strain evidence="2">CfP3-15</strain>
    </source>
</reference>
<dbReference type="Proteomes" id="UP001337580">
    <property type="component" value="Chromosome"/>
</dbReference>
<evidence type="ECO:0000313" key="2">
    <source>
        <dbReference type="EMBL" id="BED91805.1"/>
    </source>
</evidence>
<dbReference type="EMBL" id="AP027924">
    <property type="protein sequence ID" value="BED91805.1"/>
    <property type="molecule type" value="Genomic_DNA"/>
</dbReference>
<feature type="domain" description="NodB homology" evidence="1">
    <location>
        <begin position="52"/>
        <end position="229"/>
    </location>
</feature>
<dbReference type="PANTHER" id="PTHR10587">
    <property type="entry name" value="GLYCOSYL TRANSFERASE-RELATED"/>
    <property type="match status" value="1"/>
</dbReference>
<evidence type="ECO:0000259" key="1">
    <source>
        <dbReference type="PROSITE" id="PS51677"/>
    </source>
</evidence>
<gene>
    <name evidence="2" type="ORF">CfP315_0336</name>
</gene>
<protein>
    <submittedName>
        <fullName evidence="2">Polysaccharide deacetylase family protein</fullName>
    </submittedName>
</protein>
<dbReference type="InterPro" id="IPR011330">
    <property type="entry name" value="Glyco_hydro/deAcase_b/a-brl"/>
</dbReference>
<dbReference type="GO" id="GO:0005975">
    <property type="term" value="P:carbohydrate metabolic process"/>
    <property type="evidence" value="ECO:0007669"/>
    <property type="project" value="InterPro"/>
</dbReference>
<accession>A0AA48IAB8</accession>
<dbReference type="InterPro" id="IPR002509">
    <property type="entry name" value="NODB_dom"/>
</dbReference>
<dbReference type="GO" id="GO:0016810">
    <property type="term" value="F:hydrolase activity, acting on carbon-nitrogen (but not peptide) bonds"/>
    <property type="evidence" value="ECO:0007669"/>
    <property type="project" value="InterPro"/>
</dbReference>
<dbReference type="AlphaFoldDB" id="A0AA48IAB8"/>
<dbReference type="PANTHER" id="PTHR10587:SF128">
    <property type="entry name" value="POLYSACCHARIDE DEACETYLASE PDAB-RELATED"/>
    <property type="match status" value="1"/>
</dbReference>
<dbReference type="Gene3D" id="3.20.20.370">
    <property type="entry name" value="Glycoside hydrolase/deacetylase"/>
    <property type="match status" value="1"/>
</dbReference>
<dbReference type="KEGG" id="ips:CfP315_0336"/>
<name>A0AA48IAB8_9FIRM</name>
<dbReference type="SUPFAM" id="SSF88713">
    <property type="entry name" value="Glycoside hydrolase/deacetylase"/>
    <property type="match status" value="1"/>
</dbReference>
<dbReference type="GO" id="GO:0016020">
    <property type="term" value="C:membrane"/>
    <property type="evidence" value="ECO:0007669"/>
    <property type="project" value="TreeGrafter"/>
</dbReference>